<dbReference type="Proteomes" id="UP000828251">
    <property type="component" value="Unassembled WGS sequence"/>
</dbReference>
<keyword evidence="2" id="KW-1185">Reference proteome</keyword>
<name>A0A9D3VHM5_9ROSI</name>
<dbReference type="EMBL" id="JAIQCV010000007">
    <property type="protein sequence ID" value="KAH1082392.1"/>
    <property type="molecule type" value="Genomic_DNA"/>
</dbReference>
<protein>
    <recommendedName>
        <fullName evidence="3">DDE Tnp4 domain-containing protein</fullName>
    </recommendedName>
</protein>
<reference evidence="1 2" key="1">
    <citation type="journal article" date="2021" name="Plant Biotechnol. J.">
        <title>Multi-omics assisted identification of the key and species-specific regulatory components of drought-tolerant mechanisms in Gossypium stocksii.</title>
        <authorList>
            <person name="Yu D."/>
            <person name="Ke L."/>
            <person name="Zhang D."/>
            <person name="Wu Y."/>
            <person name="Sun Y."/>
            <person name="Mei J."/>
            <person name="Sun J."/>
            <person name="Sun Y."/>
        </authorList>
    </citation>
    <scope>NUCLEOTIDE SEQUENCE [LARGE SCALE GENOMIC DNA]</scope>
    <source>
        <strain evidence="2">cv. E1</strain>
        <tissue evidence="1">Leaf</tissue>
    </source>
</reference>
<organism evidence="1 2">
    <name type="scientific">Gossypium stocksii</name>
    <dbReference type="NCBI Taxonomy" id="47602"/>
    <lineage>
        <taxon>Eukaryota</taxon>
        <taxon>Viridiplantae</taxon>
        <taxon>Streptophyta</taxon>
        <taxon>Embryophyta</taxon>
        <taxon>Tracheophyta</taxon>
        <taxon>Spermatophyta</taxon>
        <taxon>Magnoliopsida</taxon>
        <taxon>eudicotyledons</taxon>
        <taxon>Gunneridae</taxon>
        <taxon>Pentapetalae</taxon>
        <taxon>rosids</taxon>
        <taxon>malvids</taxon>
        <taxon>Malvales</taxon>
        <taxon>Malvaceae</taxon>
        <taxon>Malvoideae</taxon>
        <taxon>Gossypium</taxon>
    </lineage>
</organism>
<accession>A0A9D3VHM5</accession>
<evidence type="ECO:0000313" key="2">
    <source>
        <dbReference type="Proteomes" id="UP000828251"/>
    </source>
</evidence>
<dbReference type="OrthoDB" id="1699974at2759"/>
<dbReference type="AlphaFoldDB" id="A0A9D3VHM5"/>
<evidence type="ECO:0008006" key="3">
    <source>
        <dbReference type="Google" id="ProtNLM"/>
    </source>
</evidence>
<sequence>MHFLYILLGWEGSVVDGWVLRDAISRRHGVKVPHGRYYLVDASYTNYKGLLAPFRRQMYHLNEWVQCYQPSTPKEFFNMKDALVELGEGLASNVIDDNESNIVFYNQVLLLKILEESKGNGFQNKMLRWLFIWSTCTMLEPIMQIRDSRLAI</sequence>
<evidence type="ECO:0000313" key="1">
    <source>
        <dbReference type="EMBL" id="KAH1082392.1"/>
    </source>
</evidence>
<gene>
    <name evidence="1" type="ORF">J1N35_022153</name>
</gene>
<proteinExistence type="predicted"/>
<comment type="caution">
    <text evidence="1">The sequence shown here is derived from an EMBL/GenBank/DDBJ whole genome shotgun (WGS) entry which is preliminary data.</text>
</comment>